<dbReference type="InterPro" id="IPR011527">
    <property type="entry name" value="ABC1_TM_dom"/>
</dbReference>
<dbReference type="Pfam" id="PF00005">
    <property type="entry name" value="ABC_tran"/>
    <property type="match status" value="1"/>
</dbReference>
<dbReference type="InterPro" id="IPR003593">
    <property type="entry name" value="AAA+_ATPase"/>
</dbReference>
<name>A0ABY6J9S8_9BACT</name>
<feature type="domain" description="Peptidase C39" evidence="15">
    <location>
        <begin position="23"/>
        <end position="147"/>
    </location>
</feature>
<dbReference type="PROSITE" id="PS50929">
    <property type="entry name" value="ABC_TM1F"/>
    <property type="match status" value="1"/>
</dbReference>
<comment type="subcellular location">
    <subcellularLocation>
        <location evidence="1">Cell membrane</location>
        <topology evidence="1">Multi-pass membrane protein</topology>
    </subcellularLocation>
</comment>
<evidence type="ECO:0000256" key="3">
    <source>
        <dbReference type="ARBA" id="ARBA00022475"/>
    </source>
</evidence>
<evidence type="ECO:0000256" key="9">
    <source>
        <dbReference type="ARBA" id="ARBA00022967"/>
    </source>
</evidence>
<keyword evidence="3" id="KW-1003">Cell membrane</keyword>
<dbReference type="InterPro" id="IPR003439">
    <property type="entry name" value="ABC_transporter-like_ATP-bd"/>
</dbReference>
<keyword evidence="5 12" id="KW-0812">Transmembrane</keyword>
<keyword evidence="6" id="KW-0547">Nucleotide-binding</keyword>
<evidence type="ECO:0000256" key="1">
    <source>
        <dbReference type="ARBA" id="ARBA00004651"/>
    </source>
</evidence>
<feature type="transmembrane region" description="Helical" evidence="12">
    <location>
        <begin position="316"/>
        <end position="334"/>
    </location>
</feature>
<gene>
    <name evidence="16" type="ORF">MKQ68_07460</name>
</gene>
<feature type="transmembrane region" description="Helical" evidence="12">
    <location>
        <begin position="434"/>
        <end position="453"/>
    </location>
</feature>
<dbReference type="InterPro" id="IPR039421">
    <property type="entry name" value="Type_1_exporter"/>
</dbReference>
<dbReference type="InterPro" id="IPR005074">
    <property type="entry name" value="Peptidase_C39"/>
</dbReference>
<dbReference type="Pfam" id="PF00664">
    <property type="entry name" value="ABC_membrane"/>
    <property type="match status" value="1"/>
</dbReference>
<evidence type="ECO:0000256" key="11">
    <source>
        <dbReference type="ARBA" id="ARBA00023136"/>
    </source>
</evidence>
<keyword evidence="11 12" id="KW-0472">Membrane</keyword>
<dbReference type="Gene3D" id="3.40.50.300">
    <property type="entry name" value="P-loop containing nucleotide triphosphate hydrolases"/>
    <property type="match status" value="1"/>
</dbReference>
<dbReference type="SMART" id="SM00382">
    <property type="entry name" value="AAA"/>
    <property type="match status" value="1"/>
</dbReference>
<feature type="transmembrane region" description="Helical" evidence="12">
    <location>
        <begin position="406"/>
        <end position="428"/>
    </location>
</feature>
<dbReference type="PROSITE" id="PS50990">
    <property type="entry name" value="PEPTIDASE_C39"/>
    <property type="match status" value="1"/>
</dbReference>
<dbReference type="Proteomes" id="UP001162741">
    <property type="component" value="Chromosome"/>
</dbReference>
<evidence type="ECO:0000256" key="10">
    <source>
        <dbReference type="ARBA" id="ARBA00022989"/>
    </source>
</evidence>
<dbReference type="PROSITE" id="PS50893">
    <property type="entry name" value="ABC_TRANSPORTER_2"/>
    <property type="match status" value="1"/>
</dbReference>
<dbReference type="InterPro" id="IPR027417">
    <property type="entry name" value="P-loop_NTPase"/>
</dbReference>
<dbReference type="SUPFAM" id="SSF52540">
    <property type="entry name" value="P-loop containing nucleoside triphosphate hydrolases"/>
    <property type="match status" value="1"/>
</dbReference>
<feature type="domain" description="ABC transmembrane type-1" evidence="14">
    <location>
        <begin position="180"/>
        <end position="459"/>
    </location>
</feature>
<evidence type="ECO:0000259" key="15">
    <source>
        <dbReference type="PROSITE" id="PS50990"/>
    </source>
</evidence>
<keyword evidence="17" id="KW-1185">Reference proteome</keyword>
<keyword evidence="4" id="KW-0645">Protease</keyword>
<evidence type="ECO:0000256" key="6">
    <source>
        <dbReference type="ARBA" id="ARBA00022741"/>
    </source>
</evidence>
<evidence type="ECO:0000313" key="16">
    <source>
        <dbReference type="EMBL" id="UYQ94929.1"/>
    </source>
</evidence>
<feature type="transmembrane region" description="Helical" evidence="12">
    <location>
        <begin position="287"/>
        <end position="310"/>
    </location>
</feature>
<evidence type="ECO:0000256" key="2">
    <source>
        <dbReference type="ARBA" id="ARBA00022448"/>
    </source>
</evidence>
<dbReference type="Pfam" id="PF03412">
    <property type="entry name" value="Peptidase_C39"/>
    <property type="match status" value="1"/>
</dbReference>
<dbReference type="CDD" id="cd18570">
    <property type="entry name" value="ABC_6TM_PCAT1_LagD_like"/>
    <property type="match status" value="1"/>
</dbReference>
<evidence type="ECO:0000256" key="7">
    <source>
        <dbReference type="ARBA" id="ARBA00022801"/>
    </source>
</evidence>
<keyword evidence="2" id="KW-0813">Transport</keyword>
<accession>A0ABY6J9S8</accession>
<evidence type="ECO:0000259" key="14">
    <source>
        <dbReference type="PROSITE" id="PS50929"/>
    </source>
</evidence>
<dbReference type="InterPro" id="IPR036640">
    <property type="entry name" value="ABC1_TM_sf"/>
</dbReference>
<dbReference type="NCBIfam" id="TIGR01193">
    <property type="entry name" value="bacteriocin_ABC"/>
    <property type="match status" value="1"/>
</dbReference>
<dbReference type="SUPFAM" id="SSF90123">
    <property type="entry name" value="ABC transporter transmembrane region"/>
    <property type="match status" value="1"/>
</dbReference>
<dbReference type="Gene3D" id="3.90.70.10">
    <property type="entry name" value="Cysteine proteinases"/>
    <property type="match status" value="1"/>
</dbReference>
<evidence type="ECO:0000256" key="4">
    <source>
        <dbReference type="ARBA" id="ARBA00022670"/>
    </source>
</evidence>
<evidence type="ECO:0000313" key="17">
    <source>
        <dbReference type="Proteomes" id="UP001162741"/>
    </source>
</evidence>
<evidence type="ECO:0000259" key="13">
    <source>
        <dbReference type="PROSITE" id="PS50893"/>
    </source>
</evidence>
<protein>
    <submittedName>
        <fullName evidence="16">Peptidase domain-containing ABC transporter</fullName>
    </submittedName>
</protein>
<feature type="transmembrane region" description="Helical" evidence="12">
    <location>
        <begin position="175"/>
        <end position="198"/>
    </location>
</feature>
<keyword evidence="9" id="KW-1278">Translocase</keyword>
<dbReference type="Gene3D" id="1.20.1560.10">
    <property type="entry name" value="ABC transporter type 1, transmembrane domain"/>
    <property type="match status" value="1"/>
</dbReference>
<feature type="transmembrane region" description="Helical" evidence="12">
    <location>
        <begin position="213"/>
        <end position="231"/>
    </location>
</feature>
<evidence type="ECO:0000256" key="5">
    <source>
        <dbReference type="ARBA" id="ARBA00022692"/>
    </source>
</evidence>
<dbReference type="InterPro" id="IPR017871">
    <property type="entry name" value="ABC_transporter-like_CS"/>
</dbReference>
<proteinExistence type="predicted"/>
<feature type="domain" description="ABC transporter" evidence="13">
    <location>
        <begin position="492"/>
        <end position="727"/>
    </location>
</feature>
<reference evidence="16" key="1">
    <citation type="submission" date="2022-10" db="EMBL/GenBank/DDBJ databases">
        <title>Chitinophaga sp. nov., isolated from soil.</title>
        <authorList>
            <person name="Jeon C.O."/>
        </authorList>
    </citation>
    <scope>NUCLEOTIDE SEQUENCE</scope>
    <source>
        <strain evidence="16">R8</strain>
    </source>
</reference>
<organism evidence="16 17">
    <name type="scientific">Chitinophaga horti</name>
    <dbReference type="NCBI Taxonomy" id="2920382"/>
    <lineage>
        <taxon>Bacteria</taxon>
        <taxon>Pseudomonadati</taxon>
        <taxon>Bacteroidota</taxon>
        <taxon>Chitinophagia</taxon>
        <taxon>Chitinophagales</taxon>
        <taxon>Chitinophagaceae</taxon>
        <taxon>Chitinophaga</taxon>
    </lineage>
</organism>
<dbReference type="PANTHER" id="PTHR43394:SF1">
    <property type="entry name" value="ATP-BINDING CASSETTE SUB-FAMILY B MEMBER 10, MITOCHONDRIAL"/>
    <property type="match status" value="1"/>
</dbReference>
<dbReference type="InterPro" id="IPR005897">
    <property type="entry name" value="Pept_C39_ABC_bacteriocin"/>
</dbReference>
<dbReference type="RefSeq" id="WP_264282744.1">
    <property type="nucleotide sequence ID" value="NZ_CP107006.1"/>
</dbReference>
<dbReference type="CDD" id="cd02418">
    <property type="entry name" value="Peptidase_C39B"/>
    <property type="match status" value="1"/>
</dbReference>
<keyword evidence="7" id="KW-0378">Hydrolase</keyword>
<sequence>MKLNILRNWLSGRPAASKYTIRQHDLTDCGAACIASVAAWFGSQIPIARIRQYAATDKKGTSLLGMVEAATQLGFSAKAIRAPFEGIYEMPIPAIAHVIIDKKLQHYVVVYGASEKGINVMDPAKGTLETMPADQFRSIWTGVALLLAPEADFQPGNEKTTVVERFTALLQPHKGMLVQIVLGAMVFTMLGLCTSIYLQKIIDYVLPDGNQNLLNLMSIMMIFIVLSQLFINYTKTLLTIKTGQQIDARLILGYYKHLLRLPQSFFDNMRTGEIISRMNDAVKIRMFVNDVLINLAVNIFILIFSFALMFSAYWKLALFMLTVIPLYGVVYYFSNKMNRRTQRRLMEDTAELEAQLVESVQSIGTIKRFGLESHANLKTESKFVKLLQSVYRSGTNSLLTGSGSSLVSGLFTVLLLWIGSTFVLRHLLTAGELLSFYSLMGYFTGPVVSLIGMNKLMQDALIAADRLFEIMDLDIETPANKTSLTPAMVGDIELKDVNFRYGARVNVFERLDLLIPRGKITAIVGESGSGKTTLLSLLQHIYPVQSGSITIGGTDIRYIDPASLRSIVSVVPQKVDLFAGSVLENIAIGDHEPDMQKVLALSRKLGILNFIESLPNGFDTWLGENGANLSGGQRQRLAIARALYRDPEVLILDEATSSLDSLSESNIQQAIADMREAGKTIIIIAHRLSTVMNADKIVVMHQGKVLEEGTHDELLELDSAYTRLWEQQFPILRKKAVKRKKKPASGEE</sequence>
<keyword evidence="8" id="KW-0067">ATP-binding</keyword>
<dbReference type="PROSITE" id="PS00211">
    <property type="entry name" value="ABC_TRANSPORTER_1"/>
    <property type="match status" value="1"/>
</dbReference>
<evidence type="ECO:0000256" key="8">
    <source>
        <dbReference type="ARBA" id="ARBA00022840"/>
    </source>
</evidence>
<evidence type="ECO:0000256" key="12">
    <source>
        <dbReference type="SAM" id="Phobius"/>
    </source>
</evidence>
<dbReference type="PANTHER" id="PTHR43394">
    <property type="entry name" value="ATP-DEPENDENT PERMEASE MDL1, MITOCHONDRIAL"/>
    <property type="match status" value="1"/>
</dbReference>
<dbReference type="EMBL" id="CP107006">
    <property type="protein sequence ID" value="UYQ94929.1"/>
    <property type="molecule type" value="Genomic_DNA"/>
</dbReference>
<keyword evidence="10 12" id="KW-1133">Transmembrane helix</keyword>